<dbReference type="RefSeq" id="WP_133416747.1">
    <property type="nucleotide sequence ID" value="NZ_SCWD01000001.1"/>
</dbReference>
<dbReference type="NCBIfam" id="TIGR00099">
    <property type="entry name" value="Cof-subfamily"/>
    <property type="match status" value="1"/>
</dbReference>
<reference evidence="1 2" key="1">
    <citation type="submission" date="2019-01" db="EMBL/GenBank/DDBJ databases">
        <title>Draft genome sequences of the type strains of six Macrococcus species.</title>
        <authorList>
            <person name="Mazhar S."/>
            <person name="Altermann E."/>
            <person name="Hill C."/>
            <person name="Mcauliffe O."/>
        </authorList>
    </citation>
    <scope>NUCLEOTIDE SEQUENCE [LARGE SCALE GENOMIC DNA]</scope>
    <source>
        <strain evidence="1 2">ATCC 51828</strain>
    </source>
</reference>
<evidence type="ECO:0000313" key="2">
    <source>
        <dbReference type="Proteomes" id="UP000295280"/>
    </source>
</evidence>
<protein>
    <submittedName>
        <fullName evidence="1">Cof-type HAD-IIB family hydrolase</fullName>
    </submittedName>
</protein>
<dbReference type="SFLD" id="SFLDG01140">
    <property type="entry name" value="C2.B:_Phosphomannomutase_and_P"/>
    <property type="match status" value="1"/>
</dbReference>
<dbReference type="PANTHER" id="PTHR10000:SF25">
    <property type="entry name" value="PHOSPHATASE YKRA-RELATED"/>
    <property type="match status" value="1"/>
</dbReference>
<dbReference type="SFLD" id="SFLDG01144">
    <property type="entry name" value="C2.B.4:_PGP_Like"/>
    <property type="match status" value="1"/>
</dbReference>
<keyword evidence="2" id="KW-1185">Reference proteome</keyword>
<comment type="caution">
    <text evidence="1">The sequence shown here is derived from an EMBL/GenBank/DDBJ whole genome shotgun (WGS) entry which is preliminary data.</text>
</comment>
<gene>
    <name evidence="1" type="ORF">ERX40_01605</name>
</gene>
<dbReference type="InterPro" id="IPR023214">
    <property type="entry name" value="HAD_sf"/>
</dbReference>
<dbReference type="GO" id="GO:0016791">
    <property type="term" value="F:phosphatase activity"/>
    <property type="evidence" value="ECO:0007669"/>
    <property type="project" value="UniProtKB-ARBA"/>
</dbReference>
<sequence length="257" mass="29277">MTKKLIFFDIDGTLYDSHHQIPATTHETIRQLKAAGHILAIATGRAPYNMKQVMEDTEIQNFVAYNGQYVVYHSEVIYRNPLDTETLSTLQRIAREHDHPMVFLGEEEAVSNIMHHDHIAESMGSIRLGHPRHENDYFMDHEIFQALLFHDEGTDVLYDNKHPLVKFYRWHEFSRDVVPANGSKAEGIKKFAEKIGVRQQDVITLGDGNNDFEMIEWAGTGIAMGNAVEGLKQIADFVTTDVDDNGIMHAFKQLALI</sequence>
<dbReference type="Pfam" id="PF08282">
    <property type="entry name" value="Hydrolase_3"/>
    <property type="match status" value="1"/>
</dbReference>
<name>A0A9Q8CNE3_9STAP</name>
<dbReference type="InterPro" id="IPR000150">
    <property type="entry name" value="Cof"/>
</dbReference>
<dbReference type="Gene3D" id="3.40.50.1000">
    <property type="entry name" value="HAD superfamily/HAD-like"/>
    <property type="match status" value="1"/>
</dbReference>
<dbReference type="OrthoDB" id="9810101at2"/>
<dbReference type="InterPro" id="IPR036412">
    <property type="entry name" value="HAD-like_sf"/>
</dbReference>
<dbReference type="SUPFAM" id="SSF56784">
    <property type="entry name" value="HAD-like"/>
    <property type="match status" value="1"/>
</dbReference>
<organism evidence="1 2">
    <name type="scientific">Macrococcus carouselicus</name>
    <dbReference type="NCBI Taxonomy" id="69969"/>
    <lineage>
        <taxon>Bacteria</taxon>
        <taxon>Bacillati</taxon>
        <taxon>Bacillota</taxon>
        <taxon>Bacilli</taxon>
        <taxon>Bacillales</taxon>
        <taxon>Staphylococcaceae</taxon>
        <taxon>Macrococcus</taxon>
    </lineage>
</organism>
<dbReference type="GO" id="GO:0000287">
    <property type="term" value="F:magnesium ion binding"/>
    <property type="evidence" value="ECO:0007669"/>
    <property type="project" value="TreeGrafter"/>
</dbReference>
<dbReference type="InterPro" id="IPR006379">
    <property type="entry name" value="HAD-SF_hydro_IIB"/>
</dbReference>
<dbReference type="NCBIfam" id="TIGR01484">
    <property type="entry name" value="HAD-SF-IIB"/>
    <property type="match status" value="1"/>
</dbReference>
<dbReference type="SFLD" id="SFLDS00003">
    <property type="entry name" value="Haloacid_Dehalogenase"/>
    <property type="match status" value="1"/>
</dbReference>
<dbReference type="PANTHER" id="PTHR10000">
    <property type="entry name" value="PHOSPHOSERINE PHOSPHATASE"/>
    <property type="match status" value="1"/>
</dbReference>
<evidence type="ECO:0000313" key="1">
    <source>
        <dbReference type="EMBL" id="TDM03885.1"/>
    </source>
</evidence>
<dbReference type="EMBL" id="SCWD01000001">
    <property type="protein sequence ID" value="TDM03885.1"/>
    <property type="molecule type" value="Genomic_DNA"/>
</dbReference>
<dbReference type="AlphaFoldDB" id="A0A9Q8CNE3"/>
<dbReference type="GO" id="GO:0005829">
    <property type="term" value="C:cytosol"/>
    <property type="evidence" value="ECO:0007669"/>
    <property type="project" value="TreeGrafter"/>
</dbReference>
<dbReference type="Gene3D" id="3.30.1240.10">
    <property type="match status" value="1"/>
</dbReference>
<keyword evidence="1" id="KW-0378">Hydrolase</keyword>
<proteinExistence type="predicted"/>
<dbReference type="PROSITE" id="PS01229">
    <property type="entry name" value="COF_2"/>
    <property type="match status" value="1"/>
</dbReference>
<accession>A0A9Q8CNE3</accession>
<dbReference type="Proteomes" id="UP000295280">
    <property type="component" value="Unassembled WGS sequence"/>
</dbReference>